<organism evidence="3 4">
    <name type="scientific">Catellatospora chokoriensis</name>
    <dbReference type="NCBI Taxonomy" id="310353"/>
    <lineage>
        <taxon>Bacteria</taxon>
        <taxon>Bacillati</taxon>
        <taxon>Actinomycetota</taxon>
        <taxon>Actinomycetes</taxon>
        <taxon>Micromonosporales</taxon>
        <taxon>Micromonosporaceae</taxon>
        <taxon>Catellatospora</taxon>
    </lineage>
</organism>
<dbReference type="EMBL" id="BONG01000009">
    <property type="protein sequence ID" value="GIF88579.1"/>
    <property type="molecule type" value="Genomic_DNA"/>
</dbReference>
<protein>
    <submittedName>
        <fullName evidence="3">Membrane protein</fullName>
    </submittedName>
</protein>
<evidence type="ECO:0000256" key="2">
    <source>
        <dbReference type="SAM" id="Phobius"/>
    </source>
</evidence>
<proteinExistence type="predicted"/>
<sequence length="147" mass="15707">MTETSTDTAAGPVAERAPWPAGRYGRRREQRPASRSTVLVLAVLTVLAMTFIGARLYRAYGDGDYTASVTAFDEVTDTQVAVTFLVRMPADGTAVCLVRARDSTGTEVGLAEVTVRPGPDPERTMVTHRLVTTGRPVTGEVKGCHPA</sequence>
<dbReference type="Proteomes" id="UP000619293">
    <property type="component" value="Unassembled WGS sequence"/>
</dbReference>
<gene>
    <name evidence="3" type="ORF">Cch02nite_20230</name>
</gene>
<reference evidence="3 4" key="1">
    <citation type="submission" date="2021-01" db="EMBL/GenBank/DDBJ databases">
        <title>Whole genome shotgun sequence of Catellatospora chokoriensis NBRC 107358.</title>
        <authorList>
            <person name="Komaki H."/>
            <person name="Tamura T."/>
        </authorList>
    </citation>
    <scope>NUCLEOTIDE SEQUENCE [LARGE SCALE GENOMIC DNA]</scope>
    <source>
        <strain evidence="3 4">NBRC 107358</strain>
    </source>
</reference>
<evidence type="ECO:0000313" key="4">
    <source>
        <dbReference type="Proteomes" id="UP000619293"/>
    </source>
</evidence>
<evidence type="ECO:0000313" key="3">
    <source>
        <dbReference type="EMBL" id="GIF88579.1"/>
    </source>
</evidence>
<keyword evidence="4" id="KW-1185">Reference proteome</keyword>
<name>A0A8J3K355_9ACTN</name>
<dbReference type="Pfam" id="PF14155">
    <property type="entry name" value="DUF4307"/>
    <property type="match status" value="1"/>
</dbReference>
<evidence type="ECO:0000256" key="1">
    <source>
        <dbReference type="SAM" id="MobiDB-lite"/>
    </source>
</evidence>
<dbReference type="InterPro" id="IPR025443">
    <property type="entry name" value="DUF4307"/>
</dbReference>
<dbReference type="AlphaFoldDB" id="A0A8J3K355"/>
<dbReference type="RefSeq" id="WP_239120441.1">
    <property type="nucleotide sequence ID" value="NZ_BAAALB010000013.1"/>
</dbReference>
<feature type="region of interest" description="Disordered" evidence="1">
    <location>
        <begin position="1"/>
        <end position="30"/>
    </location>
</feature>
<comment type="caution">
    <text evidence="3">The sequence shown here is derived from an EMBL/GenBank/DDBJ whole genome shotgun (WGS) entry which is preliminary data.</text>
</comment>
<keyword evidence="2" id="KW-0472">Membrane</keyword>
<keyword evidence="2" id="KW-0812">Transmembrane</keyword>
<accession>A0A8J3K355</accession>
<feature type="transmembrane region" description="Helical" evidence="2">
    <location>
        <begin position="36"/>
        <end position="57"/>
    </location>
</feature>
<keyword evidence="2" id="KW-1133">Transmembrane helix</keyword>